<feature type="transmembrane region" description="Helical" evidence="9">
    <location>
        <begin position="431"/>
        <end position="448"/>
    </location>
</feature>
<evidence type="ECO:0000313" key="10">
    <source>
        <dbReference type="EMBL" id="GGU46505.1"/>
    </source>
</evidence>
<feature type="transmembrane region" description="Helical" evidence="9">
    <location>
        <begin position="365"/>
        <end position="385"/>
    </location>
</feature>
<evidence type="ECO:0000256" key="4">
    <source>
        <dbReference type="ARBA" id="ARBA00022475"/>
    </source>
</evidence>
<evidence type="ECO:0000256" key="3">
    <source>
        <dbReference type="ARBA" id="ARBA00022448"/>
    </source>
</evidence>
<evidence type="ECO:0000256" key="1">
    <source>
        <dbReference type="ARBA" id="ARBA00004651"/>
    </source>
</evidence>
<keyword evidence="7 9" id="KW-0472">Membrane</keyword>
<dbReference type="NCBIfam" id="NF037981">
    <property type="entry name" value="NCS2_1"/>
    <property type="match status" value="1"/>
</dbReference>
<feature type="transmembrane region" description="Helical" evidence="9">
    <location>
        <begin position="213"/>
        <end position="230"/>
    </location>
</feature>
<evidence type="ECO:0008006" key="12">
    <source>
        <dbReference type="Google" id="ProtNLM"/>
    </source>
</evidence>
<evidence type="ECO:0000256" key="6">
    <source>
        <dbReference type="ARBA" id="ARBA00022989"/>
    </source>
</evidence>
<name>A0ABQ2UR44_9ACTN</name>
<dbReference type="Proteomes" id="UP000654471">
    <property type="component" value="Unassembled WGS sequence"/>
</dbReference>
<evidence type="ECO:0000256" key="2">
    <source>
        <dbReference type="ARBA" id="ARBA00008821"/>
    </source>
</evidence>
<dbReference type="InterPro" id="IPR006042">
    <property type="entry name" value="Xan_ur_permease"/>
</dbReference>
<evidence type="ECO:0000256" key="7">
    <source>
        <dbReference type="ARBA" id="ARBA00023136"/>
    </source>
</evidence>
<evidence type="ECO:0000256" key="8">
    <source>
        <dbReference type="SAM" id="MobiDB-lite"/>
    </source>
</evidence>
<feature type="transmembrane region" description="Helical" evidence="9">
    <location>
        <begin position="259"/>
        <end position="282"/>
    </location>
</feature>
<feature type="transmembrane region" description="Helical" evidence="9">
    <location>
        <begin position="120"/>
        <end position="140"/>
    </location>
</feature>
<protein>
    <recommendedName>
        <fullName evidence="12">Purine permease</fullName>
    </recommendedName>
</protein>
<organism evidence="10 11">
    <name type="scientific">Streptomyces albospinus</name>
    <dbReference type="NCBI Taxonomy" id="285515"/>
    <lineage>
        <taxon>Bacteria</taxon>
        <taxon>Bacillati</taxon>
        <taxon>Actinomycetota</taxon>
        <taxon>Actinomycetes</taxon>
        <taxon>Kitasatosporales</taxon>
        <taxon>Streptomycetaceae</taxon>
        <taxon>Streptomyces</taxon>
    </lineage>
</organism>
<feature type="transmembrane region" description="Helical" evidence="9">
    <location>
        <begin position="147"/>
        <end position="168"/>
    </location>
</feature>
<evidence type="ECO:0000256" key="5">
    <source>
        <dbReference type="ARBA" id="ARBA00022692"/>
    </source>
</evidence>
<gene>
    <name evidence="10" type="ORF">GCM10010211_07540</name>
</gene>
<keyword evidence="3" id="KW-0813">Transport</keyword>
<feature type="transmembrane region" description="Helical" evidence="9">
    <location>
        <begin position="397"/>
        <end position="416"/>
    </location>
</feature>
<dbReference type="EMBL" id="BMRP01000002">
    <property type="protein sequence ID" value="GGU46505.1"/>
    <property type="molecule type" value="Genomic_DNA"/>
</dbReference>
<feature type="transmembrane region" description="Helical" evidence="9">
    <location>
        <begin position="62"/>
        <end position="85"/>
    </location>
</feature>
<evidence type="ECO:0000313" key="11">
    <source>
        <dbReference type="Proteomes" id="UP000654471"/>
    </source>
</evidence>
<evidence type="ECO:0000256" key="9">
    <source>
        <dbReference type="SAM" id="Phobius"/>
    </source>
</evidence>
<proteinExistence type="inferred from homology"/>
<dbReference type="RefSeq" id="WP_189296335.1">
    <property type="nucleotide sequence ID" value="NZ_BMRP01000002.1"/>
</dbReference>
<feature type="transmembrane region" description="Helical" evidence="9">
    <location>
        <begin position="38"/>
        <end position="56"/>
    </location>
</feature>
<reference evidence="11" key="1">
    <citation type="journal article" date="2019" name="Int. J. Syst. Evol. Microbiol.">
        <title>The Global Catalogue of Microorganisms (GCM) 10K type strain sequencing project: providing services to taxonomists for standard genome sequencing and annotation.</title>
        <authorList>
            <consortium name="The Broad Institute Genomics Platform"/>
            <consortium name="The Broad Institute Genome Sequencing Center for Infectious Disease"/>
            <person name="Wu L."/>
            <person name="Ma J."/>
        </authorList>
    </citation>
    <scope>NUCLEOTIDE SEQUENCE [LARGE SCALE GENOMIC DNA]</scope>
    <source>
        <strain evidence="11">JCM 3399</strain>
    </source>
</reference>
<feature type="region of interest" description="Disordered" evidence="8">
    <location>
        <begin position="461"/>
        <end position="480"/>
    </location>
</feature>
<keyword evidence="5 9" id="KW-0812">Transmembrane</keyword>
<feature type="transmembrane region" description="Helical" evidence="9">
    <location>
        <begin position="188"/>
        <end position="206"/>
    </location>
</feature>
<dbReference type="InterPro" id="IPR017588">
    <property type="entry name" value="UacT-like"/>
</dbReference>
<feature type="transmembrane region" description="Helical" evidence="9">
    <location>
        <begin position="336"/>
        <end position="359"/>
    </location>
</feature>
<accession>A0ABQ2UR44</accession>
<dbReference type="PROSITE" id="PS01116">
    <property type="entry name" value="XANTH_URACIL_PERMASE"/>
    <property type="match status" value="1"/>
</dbReference>
<dbReference type="InterPro" id="IPR006043">
    <property type="entry name" value="NCS2"/>
</dbReference>
<comment type="subcellular location">
    <subcellularLocation>
        <location evidence="1">Cell membrane</location>
        <topology evidence="1">Multi-pass membrane protein</topology>
    </subcellularLocation>
</comment>
<dbReference type="PANTHER" id="PTHR42810:SF4">
    <property type="entry name" value="URIC ACID TRANSPORTER UACT"/>
    <property type="match status" value="1"/>
</dbReference>
<feature type="transmembrane region" description="Helical" evidence="9">
    <location>
        <begin position="97"/>
        <end position="114"/>
    </location>
</feature>
<comment type="similarity">
    <text evidence="2">Belongs to the nucleobase:cation symporter-2 (NCS2) (TC 2.A.40) family.</text>
</comment>
<keyword evidence="4" id="KW-1003">Cell membrane</keyword>
<sequence>MARRARQSPQQFPGREAHPVDEVLPLGKLTLYGFQHVLAFYAAAVIVPILLGNAIGLSHDELVYLINADLLTCGIASIIQAFGIWKIGARLPLVQGATFTAVSPMIAIGLGAGGGTAGLLVVYGAVITAGIATFLFAPFFSKLVKYFPPVVIGTILTIIGFTLIPQALQDAAGGAQLTGRPEYGDLKNLGYALGTLLFILAVVRLGKPILSSVAVLLGLVAGTAAAWLLGDADFSAVGHADWFGVSTPFHYGMPKFEPFPILAMIVVMLITMVETTGDVYAIGEITRKPVSNDTVARALRADGVATVLGGIFNSFPYVAFAENIGLVRMSKVMSRFVVVAAGGIMIVLGLLPKAGSLVAAIPHPVLGGAALSMFGMVAAVGIQILGKVDLREERNALILAVSLGASFLPSAVGPFFDRMPQDVKAVLDSGITLGGLTAIVLNLFFNVFTRRKSMEIDWDEFADDDEPAATEQPPRPQSAY</sequence>
<dbReference type="NCBIfam" id="TIGR00801">
    <property type="entry name" value="ncs2"/>
    <property type="match status" value="1"/>
</dbReference>
<keyword evidence="6 9" id="KW-1133">Transmembrane helix</keyword>
<dbReference type="InterPro" id="IPR036259">
    <property type="entry name" value="MFS_trans_sf"/>
</dbReference>
<keyword evidence="11" id="KW-1185">Reference proteome</keyword>
<dbReference type="Pfam" id="PF00860">
    <property type="entry name" value="Xan_ur_permease"/>
    <property type="match status" value="1"/>
</dbReference>
<dbReference type="PANTHER" id="PTHR42810">
    <property type="entry name" value="PURINE PERMEASE C1399.01C-RELATED"/>
    <property type="match status" value="1"/>
</dbReference>
<dbReference type="NCBIfam" id="TIGR03173">
    <property type="entry name" value="pbuX"/>
    <property type="match status" value="1"/>
</dbReference>
<dbReference type="SUPFAM" id="SSF103473">
    <property type="entry name" value="MFS general substrate transporter"/>
    <property type="match status" value="1"/>
</dbReference>
<comment type="caution">
    <text evidence="10">The sequence shown here is derived from an EMBL/GenBank/DDBJ whole genome shotgun (WGS) entry which is preliminary data.</text>
</comment>